<evidence type="ECO:0000313" key="3">
    <source>
        <dbReference type="Proteomes" id="UP000243542"/>
    </source>
</evidence>
<dbReference type="EMBL" id="PDJK01000002">
    <property type="protein sequence ID" value="PFG50539.1"/>
    <property type="molecule type" value="Genomic_DNA"/>
</dbReference>
<dbReference type="AlphaFoldDB" id="A0A2A9FJC2"/>
<proteinExistence type="predicted"/>
<evidence type="ECO:0000256" key="1">
    <source>
        <dbReference type="SAM" id="MobiDB-lite"/>
    </source>
</evidence>
<sequence>MADPVGARPVRWGPVAGVTASLFLLAACGRAPAAPRASSAPPPPSPSPSSTASLAALDPCALLSPEDRSTSGITALGKAKTIGEARACDWTVPSTYGVTITLDEANGLANLDVSTGKRTAKTVGTHRAMQVTGRNGTCAVLLSVSGSSSVQVDVSNANFADVPLACTRAGAVAGLVEHKLP</sequence>
<name>A0A2A9FJC2_9PSEU</name>
<keyword evidence="3" id="KW-1185">Reference proteome</keyword>
<dbReference type="RefSeq" id="WP_098514243.1">
    <property type="nucleotide sequence ID" value="NZ_JBIAKZ010000003.1"/>
</dbReference>
<dbReference type="Proteomes" id="UP000243542">
    <property type="component" value="Unassembled WGS sequence"/>
</dbReference>
<reference evidence="2 3" key="1">
    <citation type="submission" date="2017-10" db="EMBL/GenBank/DDBJ databases">
        <title>Sequencing the genomes of 1000 actinobacteria strains.</title>
        <authorList>
            <person name="Klenk H.-P."/>
        </authorList>
    </citation>
    <scope>NUCLEOTIDE SEQUENCE [LARGE SCALE GENOMIC DNA]</scope>
    <source>
        <strain evidence="2 3">DSM 46092</strain>
    </source>
</reference>
<accession>A0A2A9FJC2</accession>
<dbReference type="Pfam" id="PF12079">
    <property type="entry name" value="DUF3558"/>
    <property type="match status" value="1"/>
</dbReference>
<organism evidence="2 3">
    <name type="scientific">Amycolatopsis sulphurea</name>
    <dbReference type="NCBI Taxonomy" id="76022"/>
    <lineage>
        <taxon>Bacteria</taxon>
        <taxon>Bacillati</taxon>
        <taxon>Actinomycetota</taxon>
        <taxon>Actinomycetes</taxon>
        <taxon>Pseudonocardiales</taxon>
        <taxon>Pseudonocardiaceae</taxon>
        <taxon>Amycolatopsis</taxon>
    </lineage>
</organism>
<feature type="region of interest" description="Disordered" evidence="1">
    <location>
        <begin position="33"/>
        <end position="53"/>
    </location>
</feature>
<gene>
    <name evidence="2" type="ORF">ATK36_5779</name>
</gene>
<evidence type="ECO:0000313" key="2">
    <source>
        <dbReference type="EMBL" id="PFG50539.1"/>
    </source>
</evidence>
<comment type="caution">
    <text evidence="2">The sequence shown here is derived from an EMBL/GenBank/DDBJ whole genome shotgun (WGS) entry which is preliminary data.</text>
</comment>
<protein>
    <submittedName>
        <fullName evidence="2">Uncharacterized protein DUF3558</fullName>
    </submittedName>
</protein>
<dbReference type="InterPro" id="IPR024520">
    <property type="entry name" value="DUF3558"/>
</dbReference>